<proteinExistence type="predicted"/>
<feature type="compositionally biased region" description="Polar residues" evidence="1">
    <location>
        <begin position="156"/>
        <end position="167"/>
    </location>
</feature>
<feature type="compositionally biased region" description="Basic residues" evidence="1">
    <location>
        <begin position="145"/>
        <end position="154"/>
    </location>
</feature>
<sequence>MPGTADAPILSGDIIRTDCNSSSLLIRVSALVGGVDEERNNPFLDLMAFHDGPASIQQFVKDNLPEYTRESPRWSIPSRPKITNTLTLKFLDETGEVRHSNHQWSFRTALDILDFNGPPLSKPAAPSSAPFIFGAPSEVTEPVLKKQKHAKRSVKSAANRQRGGQAQKSKDGSMNPIRDVVLFHCTVNNSDAAVSSTFSLLHDATVGGPGFSGHKLPPLANDELIRKYFEKPDAEALYPWIREFLAVPYIPGRGTFILDNGGRVFGYRSWAALWMEGGVGEIEEAQEVLCGKDLSCEKIRVETDLRDRIFLLSLDTIANPSRPELTKWHRDNREAVHKFLKLQIIKDIVGWVTSIIRVVFPGCSILTYLTRLGVKLFNHKFRTWLVLWEMGLYLELAPGTLTTYPSSIFFHYNIDIHRESSTLGAHHQIRCL</sequence>
<evidence type="ECO:0000256" key="1">
    <source>
        <dbReference type="SAM" id="MobiDB-lite"/>
    </source>
</evidence>
<comment type="caution">
    <text evidence="2">The sequence shown here is derived from an EMBL/GenBank/DDBJ whole genome shotgun (WGS) entry which is preliminary data.</text>
</comment>
<name>A0AAW0BWC7_9AGAR</name>
<dbReference type="AlphaFoldDB" id="A0AAW0BWC7"/>
<organism evidence="2 3">
    <name type="scientific">Favolaschia claudopus</name>
    <dbReference type="NCBI Taxonomy" id="2862362"/>
    <lineage>
        <taxon>Eukaryota</taxon>
        <taxon>Fungi</taxon>
        <taxon>Dikarya</taxon>
        <taxon>Basidiomycota</taxon>
        <taxon>Agaricomycotina</taxon>
        <taxon>Agaricomycetes</taxon>
        <taxon>Agaricomycetidae</taxon>
        <taxon>Agaricales</taxon>
        <taxon>Marasmiineae</taxon>
        <taxon>Mycenaceae</taxon>
        <taxon>Favolaschia</taxon>
    </lineage>
</organism>
<accession>A0AAW0BWC7</accession>
<reference evidence="2 3" key="1">
    <citation type="journal article" date="2024" name="J Genomics">
        <title>Draft genome sequencing and assembly of Favolaschia claudopus CIRM-BRFM 2984 isolated from oak limbs.</title>
        <authorList>
            <person name="Navarro D."/>
            <person name="Drula E."/>
            <person name="Chaduli D."/>
            <person name="Cazenave R."/>
            <person name="Ahrendt S."/>
            <person name="Wang J."/>
            <person name="Lipzen A."/>
            <person name="Daum C."/>
            <person name="Barry K."/>
            <person name="Grigoriev I.V."/>
            <person name="Favel A."/>
            <person name="Rosso M.N."/>
            <person name="Martin F."/>
        </authorList>
    </citation>
    <scope>NUCLEOTIDE SEQUENCE [LARGE SCALE GENOMIC DNA]</scope>
    <source>
        <strain evidence="2 3">CIRM-BRFM 2984</strain>
    </source>
</reference>
<evidence type="ECO:0000313" key="3">
    <source>
        <dbReference type="Proteomes" id="UP001362999"/>
    </source>
</evidence>
<gene>
    <name evidence="2" type="ORF">R3P38DRAFT_2774911</name>
</gene>
<feature type="region of interest" description="Disordered" evidence="1">
    <location>
        <begin position="144"/>
        <end position="173"/>
    </location>
</feature>
<dbReference type="EMBL" id="JAWWNJ010000025">
    <property type="protein sequence ID" value="KAK7030588.1"/>
    <property type="molecule type" value="Genomic_DNA"/>
</dbReference>
<dbReference type="Proteomes" id="UP001362999">
    <property type="component" value="Unassembled WGS sequence"/>
</dbReference>
<protein>
    <submittedName>
        <fullName evidence="2">Uncharacterized protein</fullName>
    </submittedName>
</protein>
<evidence type="ECO:0000313" key="2">
    <source>
        <dbReference type="EMBL" id="KAK7030588.1"/>
    </source>
</evidence>
<keyword evidence="3" id="KW-1185">Reference proteome</keyword>